<evidence type="ECO:0000313" key="1">
    <source>
        <dbReference type="EMBL" id="VDL75436.1"/>
    </source>
</evidence>
<sequence>MIGLVWSLVSSVVETTRRRKLAVFLADFLAHVSEDGLMIVCRRIADPQLPVGNNNKTVLYRNERAEVAAEKAEPLKPSQWRFAKGSVTRPSLMENKFVFFVAERRTANDATVSASIADFDAVPYCSVFLDSSCERVGWHRFANASLYSCPLEHFIDVVYAFSEGALFDNVTDARLIDSLYTVSIPFDEISESVLRADSPLARSLTHLNKFDPAEPRFYSNESICFQRPLSLLEQLYLGDARPWLDVRGEFVSETALHAVGADRRFDSLPRRRNQAKKKKKNKWIHFIRASPQKAFSKRT</sequence>
<organism evidence="3">
    <name type="scientific">Nippostrongylus brasiliensis</name>
    <name type="common">Rat hookworm</name>
    <dbReference type="NCBI Taxonomy" id="27835"/>
    <lineage>
        <taxon>Eukaryota</taxon>
        <taxon>Metazoa</taxon>
        <taxon>Ecdysozoa</taxon>
        <taxon>Nematoda</taxon>
        <taxon>Chromadorea</taxon>
        <taxon>Rhabditida</taxon>
        <taxon>Rhabditina</taxon>
        <taxon>Rhabditomorpha</taxon>
        <taxon>Strongyloidea</taxon>
        <taxon>Heligmosomidae</taxon>
        <taxon>Nippostrongylus</taxon>
    </lineage>
</organism>
<dbReference type="AlphaFoldDB" id="A0A158R0H7"/>
<reference evidence="3" key="1">
    <citation type="submission" date="2016-04" db="UniProtKB">
        <authorList>
            <consortium name="WormBaseParasite"/>
        </authorList>
    </citation>
    <scope>IDENTIFICATION</scope>
</reference>
<evidence type="ECO:0000313" key="3">
    <source>
        <dbReference type="WBParaSite" id="NBR_0001184601-mRNA-1"/>
    </source>
</evidence>
<name>A0A158R0H7_NIPBR</name>
<dbReference type="WBParaSite" id="NBR_0001184601-mRNA-1">
    <property type="protein sequence ID" value="NBR_0001184601-mRNA-1"/>
    <property type="gene ID" value="NBR_0001184601"/>
</dbReference>
<gene>
    <name evidence="1" type="ORF">NBR_LOCUS11847</name>
</gene>
<protein>
    <submittedName>
        <fullName evidence="3">YTH domain-containing protein</fullName>
    </submittedName>
</protein>
<dbReference type="OMA" id="YSNESIC"/>
<dbReference type="EMBL" id="UYSL01020614">
    <property type="protein sequence ID" value="VDL75436.1"/>
    <property type="molecule type" value="Genomic_DNA"/>
</dbReference>
<accession>A0A158R0H7</accession>
<dbReference type="Proteomes" id="UP000271162">
    <property type="component" value="Unassembled WGS sequence"/>
</dbReference>
<keyword evidence="2" id="KW-1185">Reference proteome</keyword>
<proteinExistence type="predicted"/>
<dbReference type="STRING" id="27835.A0A158R0H7"/>
<reference evidence="1 2" key="2">
    <citation type="submission" date="2018-11" db="EMBL/GenBank/DDBJ databases">
        <authorList>
            <consortium name="Pathogen Informatics"/>
        </authorList>
    </citation>
    <scope>NUCLEOTIDE SEQUENCE [LARGE SCALE GENOMIC DNA]</scope>
</reference>
<evidence type="ECO:0000313" key="2">
    <source>
        <dbReference type="Proteomes" id="UP000271162"/>
    </source>
</evidence>